<evidence type="ECO:0000313" key="9">
    <source>
        <dbReference type="Proteomes" id="UP000760480"/>
    </source>
</evidence>
<evidence type="ECO:0000256" key="6">
    <source>
        <dbReference type="ARBA" id="ARBA00023136"/>
    </source>
</evidence>
<dbReference type="RefSeq" id="WP_169249662.1">
    <property type="nucleotide sequence ID" value="NZ_SPMZ01000048.1"/>
</dbReference>
<sequence>MLTQSLSGLPAFLSYFATAIGLLALFLTVYVFITPYREIALIREGNAAAAASLGGAVLGFVLPLASAITHSVGLPDMAVWGLIALVVQVLVYLAARFLLLPELGRDIPAGRIATGVFLGALSVAIGILNAACMSY</sequence>
<dbReference type="PANTHER" id="PTHR40043">
    <property type="entry name" value="UPF0719 INNER MEMBRANE PROTEIN YJFL"/>
    <property type="match status" value="1"/>
</dbReference>
<evidence type="ECO:0000256" key="5">
    <source>
        <dbReference type="ARBA" id="ARBA00022989"/>
    </source>
</evidence>
<feature type="transmembrane region" description="Helical" evidence="7">
    <location>
        <begin position="112"/>
        <end position="131"/>
    </location>
</feature>
<feature type="transmembrane region" description="Helical" evidence="7">
    <location>
        <begin position="77"/>
        <end position="100"/>
    </location>
</feature>
<feature type="transmembrane region" description="Helical" evidence="7">
    <location>
        <begin position="45"/>
        <end position="65"/>
    </location>
</feature>
<reference evidence="8 9" key="1">
    <citation type="submission" date="2019-03" db="EMBL/GenBank/DDBJ databases">
        <title>Metabolic reconstructions from genomes of highly enriched 'Candidatus Accumulibacter' and 'Candidatus Competibacter' bioreactor populations.</title>
        <authorList>
            <person name="Annavajhala M.K."/>
            <person name="Welles L."/>
            <person name="Abbas B."/>
            <person name="Sorokin D."/>
            <person name="Park H."/>
            <person name="Van Loosdrecht M."/>
            <person name="Chandran K."/>
        </authorList>
    </citation>
    <scope>NUCLEOTIDE SEQUENCE [LARGE SCALE GENOMIC DNA]</scope>
    <source>
        <strain evidence="8 9">SBR_G</strain>
    </source>
</reference>
<comment type="caution">
    <text evidence="8">The sequence shown here is derived from an EMBL/GenBank/DDBJ whole genome shotgun (WGS) entry which is preliminary data.</text>
</comment>
<dbReference type="PANTHER" id="PTHR40043:SF1">
    <property type="entry name" value="UPF0719 INNER MEMBRANE PROTEIN YJFL"/>
    <property type="match status" value="1"/>
</dbReference>
<evidence type="ECO:0000256" key="7">
    <source>
        <dbReference type="SAM" id="Phobius"/>
    </source>
</evidence>
<keyword evidence="5 7" id="KW-1133">Transmembrane helix</keyword>
<dbReference type="Pfam" id="PF03994">
    <property type="entry name" value="DUF350"/>
    <property type="match status" value="1"/>
</dbReference>
<keyword evidence="6 7" id="KW-0472">Membrane</keyword>
<feature type="transmembrane region" description="Helical" evidence="7">
    <location>
        <begin position="12"/>
        <end position="33"/>
    </location>
</feature>
<evidence type="ECO:0000256" key="4">
    <source>
        <dbReference type="ARBA" id="ARBA00022692"/>
    </source>
</evidence>
<dbReference type="InterPro" id="IPR007140">
    <property type="entry name" value="DUF350"/>
</dbReference>
<dbReference type="Proteomes" id="UP000760480">
    <property type="component" value="Unassembled WGS sequence"/>
</dbReference>
<keyword evidence="3" id="KW-1003">Cell membrane</keyword>
<gene>
    <name evidence="8" type="ORF">E4P82_15005</name>
</gene>
<comment type="similarity">
    <text evidence="2">Belongs to the UPF0719 family.</text>
</comment>
<evidence type="ECO:0000256" key="3">
    <source>
        <dbReference type="ARBA" id="ARBA00022475"/>
    </source>
</evidence>
<keyword evidence="4 7" id="KW-0812">Transmembrane</keyword>
<protein>
    <submittedName>
        <fullName evidence="8">DUF350 domain-containing protein</fullName>
    </submittedName>
</protein>
<evidence type="ECO:0000256" key="2">
    <source>
        <dbReference type="ARBA" id="ARBA00005779"/>
    </source>
</evidence>
<keyword evidence="9" id="KW-1185">Reference proteome</keyword>
<evidence type="ECO:0000313" key="8">
    <source>
        <dbReference type="EMBL" id="NMQ20391.1"/>
    </source>
</evidence>
<evidence type="ECO:0000256" key="1">
    <source>
        <dbReference type="ARBA" id="ARBA00004651"/>
    </source>
</evidence>
<comment type="subcellular location">
    <subcellularLocation>
        <location evidence="1">Cell membrane</location>
        <topology evidence="1">Multi-pass membrane protein</topology>
    </subcellularLocation>
</comment>
<organism evidence="8 9">
    <name type="scientific">Candidatus Competibacter phosphatis</name>
    <dbReference type="NCBI Taxonomy" id="221280"/>
    <lineage>
        <taxon>Bacteria</taxon>
        <taxon>Pseudomonadati</taxon>
        <taxon>Pseudomonadota</taxon>
        <taxon>Gammaproteobacteria</taxon>
        <taxon>Candidatus Competibacteraceae</taxon>
        <taxon>Candidatus Competibacter</taxon>
    </lineage>
</organism>
<accession>A0ABX1TR40</accession>
<proteinExistence type="inferred from homology"/>
<dbReference type="EMBL" id="SPMZ01000048">
    <property type="protein sequence ID" value="NMQ20391.1"/>
    <property type="molecule type" value="Genomic_DNA"/>
</dbReference>
<name>A0ABX1TR40_9GAMM</name>